<protein>
    <submittedName>
        <fullName evidence="3">Flagellar protein FlgN</fullName>
    </submittedName>
</protein>
<keyword evidence="1" id="KW-1005">Bacterial flagellum biogenesis</keyword>
<dbReference type="Pfam" id="PF05130">
    <property type="entry name" value="FlgN"/>
    <property type="match status" value="1"/>
</dbReference>
<proteinExistence type="predicted"/>
<evidence type="ECO:0000313" key="4">
    <source>
        <dbReference type="Proteomes" id="UP001597347"/>
    </source>
</evidence>
<dbReference type="EMBL" id="JBHUEA010000018">
    <property type="protein sequence ID" value="MFD1722232.1"/>
    <property type="molecule type" value="Genomic_DNA"/>
</dbReference>
<evidence type="ECO:0000256" key="2">
    <source>
        <dbReference type="SAM" id="MobiDB-lite"/>
    </source>
</evidence>
<evidence type="ECO:0000256" key="1">
    <source>
        <dbReference type="ARBA" id="ARBA00022795"/>
    </source>
</evidence>
<organism evidence="3 4">
    <name type="scientific">Amnibacterium endophyticum</name>
    <dbReference type="NCBI Taxonomy" id="2109337"/>
    <lineage>
        <taxon>Bacteria</taxon>
        <taxon>Bacillati</taxon>
        <taxon>Actinomycetota</taxon>
        <taxon>Actinomycetes</taxon>
        <taxon>Micrococcales</taxon>
        <taxon>Microbacteriaceae</taxon>
        <taxon>Amnibacterium</taxon>
    </lineage>
</organism>
<dbReference type="InterPro" id="IPR007809">
    <property type="entry name" value="FlgN-like"/>
</dbReference>
<keyword evidence="4" id="KW-1185">Reference proteome</keyword>
<dbReference type="SUPFAM" id="SSF140566">
    <property type="entry name" value="FlgN-like"/>
    <property type="match status" value="1"/>
</dbReference>
<comment type="caution">
    <text evidence="3">The sequence shown here is derived from an EMBL/GenBank/DDBJ whole genome shotgun (WGS) entry which is preliminary data.</text>
</comment>
<accession>A0ABW4LI92</accession>
<reference evidence="4" key="1">
    <citation type="journal article" date="2019" name="Int. J. Syst. Evol. Microbiol.">
        <title>The Global Catalogue of Microorganisms (GCM) 10K type strain sequencing project: providing services to taxonomists for standard genome sequencing and annotation.</title>
        <authorList>
            <consortium name="The Broad Institute Genomics Platform"/>
            <consortium name="The Broad Institute Genome Sequencing Center for Infectious Disease"/>
            <person name="Wu L."/>
            <person name="Ma J."/>
        </authorList>
    </citation>
    <scope>NUCLEOTIDE SEQUENCE [LARGE SCALE GENOMIC DNA]</scope>
    <source>
        <strain evidence="4">CGMCC 1.12471</strain>
    </source>
</reference>
<gene>
    <name evidence="3" type="ORF">ACFSBI_11790</name>
</gene>
<name>A0ABW4LI92_9MICO</name>
<dbReference type="Gene3D" id="1.20.58.300">
    <property type="entry name" value="FlgN-like"/>
    <property type="match status" value="1"/>
</dbReference>
<keyword evidence="3" id="KW-0966">Cell projection</keyword>
<sequence length="165" mass="18107">MSANDLSTLLWRERELLDMLVFKLEEEQLLLTAGRSKWLHHATREVEAVLGHLRTTGIERTVEASAVAIEWGLPEDATLRQLVDGAPDGAWREILQSHLSALTALTAQIADVRDTNLTYLRAATRATQETLATVGTGAPASQEYTGRGVRQSGSGGYAHLFDRRA</sequence>
<dbReference type="RefSeq" id="WP_377935153.1">
    <property type="nucleotide sequence ID" value="NZ_JBHUEA010000018.1"/>
</dbReference>
<evidence type="ECO:0000313" key="3">
    <source>
        <dbReference type="EMBL" id="MFD1722232.1"/>
    </source>
</evidence>
<dbReference type="Proteomes" id="UP001597347">
    <property type="component" value="Unassembled WGS sequence"/>
</dbReference>
<dbReference type="InterPro" id="IPR036679">
    <property type="entry name" value="FlgN-like_sf"/>
</dbReference>
<feature type="region of interest" description="Disordered" evidence="2">
    <location>
        <begin position="133"/>
        <end position="155"/>
    </location>
</feature>
<keyword evidence="3" id="KW-0969">Cilium</keyword>
<keyword evidence="3" id="KW-0282">Flagellum</keyword>